<dbReference type="PANTHER" id="PTHR31793">
    <property type="entry name" value="4-HYDROXYBENZOYL-COA THIOESTERASE FAMILY MEMBER"/>
    <property type="match status" value="1"/>
</dbReference>
<evidence type="ECO:0000256" key="1">
    <source>
        <dbReference type="ARBA" id="ARBA00005953"/>
    </source>
</evidence>
<dbReference type="InterPro" id="IPR050563">
    <property type="entry name" value="4-hydroxybenzoyl-CoA_TE"/>
</dbReference>
<evidence type="ECO:0000313" key="3">
    <source>
        <dbReference type="EMBL" id="KRO80582.1"/>
    </source>
</evidence>
<reference evidence="3 4" key="1">
    <citation type="submission" date="2015-10" db="EMBL/GenBank/DDBJ databases">
        <title>Metagenome-Assembled Genomes uncover a global brackish microbiome.</title>
        <authorList>
            <person name="Hugerth L.W."/>
            <person name="Larsson J."/>
            <person name="Alneberg J."/>
            <person name="Lindh M.V."/>
            <person name="Legrand C."/>
            <person name="Pinhassi J."/>
            <person name="Andersson A.F."/>
        </authorList>
    </citation>
    <scope>NUCLEOTIDE SEQUENCE [LARGE SCALE GENOMIC DNA]</scope>
    <source>
        <strain evidence="3">BACL22 MAG-120619-bin3</strain>
    </source>
</reference>
<proteinExistence type="inferred from homology"/>
<dbReference type="Gene3D" id="3.10.129.10">
    <property type="entry name" value="Hotdog Thioesterase"/>
    <property type="match status" value="1"/>
</dbReference>
<dbReference type="EMBL" id="LICD01000102">
    <property type="protein sequence ID" value="KRO80582.1"/>
    <property type="molecule type" value="Genomic_DNA"/>
</dbReference>
<protein>
    <recommendedName>
        <fullName evidence="5">Thioesterase domain-containing protein</fullName>
    </recommendedName>
</protein>
<comment type="caution">
    <text evidence="3">The sequence shown here is derived from an EMBL/GenBank/DDBJ whole genome shotgun (WGS) entry which is preliminary data.</text>
</comment>
<dbReference type="NCBIfam" id="TIGR00051">
    <property type="entry name" value="YbgC/FadM family acyl-CoA thioesterase"/>
    <property type="match status" value="1"/>
</dbReference>
<dbReference type="Pfam" id="PF13279">
    <property type="entry name" value="4HBT_2"/>
    <property type="match status" value="1"/>
</dbReference>
<evidence type="ECO:0000313" key="4">
    <source>
        <dbReference type="Proteomes" id="UP000051242"/>
    </source>
</evidence>
<dbReference type="PANTHER" id="PTHR31793:SF27">
    <property type="entry name" value="NOVEL THIOESTERASE SUPERFAMILY DOMAIN AND SAPOSIN A-TYPE DOMAIN CONTAINING PROTEIN (0610012H03RIK)"/>
    <property type="match status" value="1"/>
</dbReference>
<accession>A0A0R2T059</accession>
<dbReference type="Proteomes" id="UP000051242">
    <property type="component" value="Unassembled WGS sequence"/>
</dbReference>
<dbReference type="CDD" id="cd00586">
    <property type="entry name" value="4HBT"/>
    <property type="match status" value="1"/>
</dbReference>
<dbReference type="AlphaFoldDB" id="A0A0R2T059"/>
<evidence type="ECO:0000256" key="2">
    <source>
        <dbReference type="ARBA" id="ARBA00022801"/>
    </source>
</evidence>
<evidence type="ECO:0008006" key="5">
    <source>
        <dbReference type="Google" id="ProtNLM"/>
    </source>
</evidence>
<dbReference type="InterPro" id="IPR029069">
    <property type="entry name" value="HotDog_dom_sf"/>
</dbReference>
<gene>
    <name evidence="3" type="ORF">ABR85_11100</name>
</gene>
<dbReference type="SUPFAM" id="SSF54637">
    <property type="entry name" value="Thioesterase/thiol ester dehydrase-isomerase"/>
    <property type="match status" value="1"/>
</dbReference>
<dbReference type="PIRSF" id="PIRSF003230">
    <property type="entry name" value="YbgC"/>
    <property type="match status" value="1"/>
</dbReference>
<organism evidence="3 4">
    <name type="scientific">OM182 bacterium BACL3 MAG-120619-bin3</name>
    <dbReference type="NCBI Taxonomy" id="1655593"/>
    <lineage>
        <taxon>Bacteria</taxon>
        <taxon>Pseudomonadati</taxon>
        <taxon>Pseudomonadota</taxon>
        <taxon>Gammaproteobacteria</taxon>
        <taxon>OMG group</taxon>
        <taxon>OM182 clade</taxon>
    </lineage>
</organism>
<keyword evidence="2" id="KW-0378">Hydrolase</keyword>
<dbReference type="InterPro" id="IPR006684">
    <property type="entry name" value="YbgC/YbaW"/>
</dbReference>
<comment type="similarity">
    <text evidence="1">Belongs to the 4-hydroxybenzoyl-CoA thioesterase family.</text>
</comment>
<dbReference type="GO" id="GO:0047617">
    <property type="term" value="F:fatty acyl-CoA hydrolase activity"/>
    <property type="evidence" value="ECO:0007669"/>
    <property type="project" value="TreeGrafter"/>
</dbReference>
<sequence>MNSSAEQRKEATAEFPVRYAETDAMGVVHHASYIVYFEEARSHYMREQGSDYALVEADGYRLPVTEVHVRYLGSLVYGDRARVRAWIAENKSRRLTFNYEISSAKDDRILVTGSTQHVWTDLAGRVTRAPEKWTF</sequence>
<name>A0A0R2T059_9GAMM</name>